<dbReference type="InterPro" id="IPR011989">
    <property type="entry name" value="ARM-like"/>
</dbReference>
<evidence type="ECO:0000256" key="2">
    <source>
        <dbReference type="SAM" id="MobiDB-lite"/>
    </source>
</evidence>
<name>A0A210PLJ4_MIZYE</name>
<dbReference type="Gene3D" id="1.10.510.10">
    <property type="entry name" value="Transferase(Phosphotransferase) domain 1"/>
    <property type="match status" value="1"/>
</dbReference>
<dbReference type="InterPro" id="IPR011009">
    <property type="entry name" value="Kinase-like_dom_sf"/>
</dbReference>
<dbReference type="Pfam" id="PF00069">
    <property type="entry name" value="Pkinase"/>
    <property type="match status" value="1"/>
</dbReference>
<dbReference type="PANTHER" id="PTHR12984">
    <property type="entry name" value="SCY1-RELATED S/T PROTEIN KINASE-LIKE"/>
    <property type="match status" value="1"/>
</dbReference>
<dbReference type="Gene3D" id="1.25.10.10">
    <property type="entry name" value="Leucine-rich Repeat Variant"/>
    <property type="match status" value="1"/>
</dbReference>
<sequence>MDMFNKIRSAVSSALPGNPLSKDFDVLNQVASGGSGLSWKIYNGIKRTSKQEAAVFVFDKKTLEKYSRRDKEIIIECLKKGVSQLTRLRHPKVLSILHPLEESRETLAFATEPVFASLGNVLGYHDNLPNPMPRQLANFSLYEVEIKHGLLQVAEGISFLHHDVKLLHSNLCPENIIINRDGVWKLFGFECCIPNTNSQDQCPLFAFREWDSEIPPIAQPNLNYLAPEYALTMNCSLASDMFSIGVLIHTIFNKGKPLYECKEQLSQFKKFSAELQKFRSSLLGNVPNELHEYVKLLLNSEPTVRPDPDQLTKIPFFEDVGCMTLQYMDSLFQRDNLQKSQFFKGLPKIISKLPKRVSLQRILLPLRKECVNPEMVPFILPNILQIAEQSTDEEYLVHILPILKPMFKLREPPQIPLTFMQNMNLLLKKTPQGEIKNHVIPMIHQCLEAASPQLQELCLSIVPTFAELIEFSSLKNSIIPRIKKLCLSTGVLAIRTNCLLCIGKLLEYLDKWTVLDDIFPLLPQIPTREPAVLMSILGIYQVTLSHVKLGITKDIMATKVLPFIIPLAMDNNLNLHQFNAYMSVIRDMLGRMEKDQRAKLEQLDQMKQEQQTIQITKITSSNDNELVSTGEEAGQQSMMGKFLSGFGISGMMSGEKSAPRSSSTTPVSSSGEVVKIEEENHQAAIPISQPSKTLSLEEKQKLAKQQEQQRLYKAQKPLGTAASSSTKSPQTSRAPNTGVKDLTSSLMGSNLIGIPPSANKTPMNVNRSSNHGSAGMATNTSMNSSAARTTASVFGTNSVPANRTMGQPLGQSSMGMSGGMGQSSMGMSGGMGQKSMGMSGGIGQSSMGMSGGMGQSSMGMSGGMGQSSKGMSGGMGQRSMGMSGGMGQSSMGMSSGMGQSSVGMSGGFGMNPNSTMMGQNSVSGQKVNMSSFDNLLPMSSSQQPQMSLNQMSQSNVRPPQQQTLNSNQYGMMGSNMGTPMAGMGQMSGMGSGQFGGSQGYMQNSTGMLQPMGSQLQQPMGSQGIQPITSQGIILELQQLFLIIHIAIQSTLGPYQFTKQY</sequence>
<evidence type="ECO:0000259" key="3">
    <source>
        <dbReference type="PROSITE" id="PS50011"/>
    </source>
</evidence>
<comment type="caution">
    <text evidence="4">The sequence shown here is derived from an EMBL/GenBank/DDBJ whole genome shotgun (WGS) entry which is preliminary data.</text>
</comment>
<dbReference type="FunFam" id="1.25.10.10:FF:000189">
    <property type="entry name" value="SCY1-like pseudokinase 2"/>
    <property type="match status" value="1"/>
</dbReference>
<dbReference type="SUPFAM" id="SSF48371">
    <property type="entry name" value="ARM repeat"/>
    <property type="match status" value="1"/>
</dbReference>
<dbReference type="EMBL" id="NEDP02005591">
    <property type="protein sequence ID" value="OWF37334.1"/>
    <property type="molecule type" value="Genomic_DNA"/>
</dbReference>
<dbReference type="InterPro" id="IPR051177">
    <property type="entry name" value="CIK-Related_Protein"/>
</dbReference>
<accession>A0A210PLJ4</accession>
<dbReference type="Proteomes" id="UP000242188">
    <property type="component" value="Unassembled WGS sequence"/>
</dbReference>
<gene>
    <name evidence="4" type="ORF">KP79_PYT18373</name>
</gene>
<proteinExistence type="inferred from homology"/>
<evidence type="ECO:0000313" key="5">
    <source>
        <dbReference type="Proteomes" id="UP000242188"/>
    </source>
</evidence>
<dbReference type="PANTHER" id="PTHR12984:SF6">
    <property type="entry name" value="SCY1-LIKE PROTEIN 2"/>
    <property type="match status" value="1"/>
</dbReference>
<dbReference type="Gene3D" id="3.30.200.20">
    <property type="entry name" value="Phosphorylase Kinase, domain 1"/>
    <property type="match status" value="1"/>
</dbReference>
<feature type="compositionally biased region" description="Low complexity" evidence="2">
    <location>
        <begin position="659"/>
        <end position="670"/>
    </location>
</feature>
<feature type="region of interest" description="Disordered" evidence="2">
    <location>
        <begin position="858"/>
        <end position="877"/>
    </location>
</feature>
<reference evidence="4 5" key="1">
    <citation type="journal article" date="2017" name="Nat. Ecol. Evol.">
        <title>Scallop genome provides insights into evolution of bilaterian karyotype and development.</title>
        <authorList>
            <person name="Wang S."/>
            <person name="Zhang J."/>
            <person name="Jiao W."/>
            <person name="Li J."/>
            <person name="Xun X."/>
            <person name="Sun Y."/>
            <person name="Guo X."/>
            <person name="Huan P."/>
            <person name="Dong B."/>
            <person name="Zhang L."/>
            <person name="Hu X."/>
            <person name="Sun X."/>
            <person name="Wang J."/>
            <person name="Zhao C."/>
            <person name="Wang Y."/>
            <person name="Wang D."/>
            <person name="Huang X."/>
            <person name="Wang R."/>
            <person name="Lv J."/>
            <person name="Li Y."/>
            <person name="Zhang Z."/>
            <person name="Liu B."/>
            <person name="Lu W."/>
            <person name="Hui Y."/>
            <person name="Liang J."/>
            <person name="Zhou Z."/>
            <person name="Hou R."/>
            <person name="Li X."/>
            <person name="Liu Y."/>
            <person name="Li H."/>
            <person name="Ning X."/>
            <person name="Lin Y."/>
            <person name="Zhao L."/>
            <person name="Xing Q."/>
            <person name="Dou J."/>
            <person name="Li Y."/>
            <person name="Mao J."/>
            <person name="Guo H."/>
            <person name="Dou H."/>
            <person name="Li T."/>
            <person name="Mu C."/>
            <person name="Jiang W."/>
            <person name="Fu Q."/>
            <person name="Fu X."/>
            <person name="Miao Y."/>
            <person name="Liu J."/>
            <person name="Yu Q."/>
            <person name="Li R."/>
            <person name="Liao H."/>
            <person name="Li X."/>
            <person name="Kong Y."/>
            <person name="Jiang Z."/>
            <person name="Chourrout D."/>
            <person name="Li R."/>
            <person name="Bao Z."/>
        </authorList>
    </citation>
    <scope>NUCLEOTIDE SEQUENCE [LARGE SCALE GENOMIC DNA]</scope>
    <source>
        <strain evidence="4 5">PY_sf001</strain>
    </source>
</reference>
<dbReference type="InterPro" id="IPR000719">
    <property type="entry name" value="Prot_kinase_dom"/>
</dbReference>
<dbReference type="GO" id="GO:0005524">
    <property type="term" value="F:ATP binding"/>
    <property type="evidence" value="ECO:0007669"/>
    <property type="project" value="InterPro"/>
</dbReference>
<evidence type="ECO:0000256" key="1">
    <source>
        <dbReference type="ARBA" id="ARBA00038349"/>
    </source>
</evidence>
<dbReference type="InterPro" id="IPR016024">
    <property type="entry name" value="ARM-type_fold"/>
</dbReference>
<protein>
    <submittedName>
        <fullName evidence="4">SCY1-like protein 2</fullName>
    </submittedName>
</protein>
<evidence type="ECO:0000313" key="4">
    <source>
        <dbReference type="EMBL" id="OWF37334.1"/>
    </source>
</evidence>
<feature type="compositionally biased region" description="Polar residues" evidence="2">
    <location>
        <begin position="721"/>
        <end position="735"/>
    </location>
</feature>
<comment type="similarity">
    <text evidence="1">Belongs to the protein kinase superfamily.</text>
</comment>
<feature type="region of interest" description="Disordered" evidence="2">
    <location>
        <begin position="650"/>
        <end position="746"/>
    </location>
</feature>
<keyword evidence="5" id="KW-1185">Reference proteome</keyword>
<dbReference type="CDD" id="cd14011">
    <property type="entry name" value="PK_SCY1_like"/>
    <property type="match status" value="1"/>
</dbReference>
<organism evidence="4 5">
    <name type="scientific">Mizuhopecten yessoensis</name>
    <name type="common">Japanese scallop</name>
    <name type="synonym">Patinopecten yessoensis</name>
    <dbReference type="NCBI Taxonomy" id="6573"/>
    <lineage>
        <taxon>Eukaryota</taxon>
        <taxon>Metazoa</taxon>
        <taxon>Spiralia</taxon>
        <taxon>Lophotrochozoa</taxon>
        <taxon>Mollusca</taxon>
        <taxon>Bivalvia</taxon>
        <taxon>Autobranchia</taxon>
        <taxon>Pteriomorphia</taxon>
        <taxon>Pectinida</taxon>
        <taxon>Pectinoidea</taxon>
        <taxon>Pectinidae</taxon>
        <taxon>Mizuhopecten</taxon>
    </lineage>
</organism>
<feature type="domain" description="Protein kinase" evidence="3">
    <location>
        <begin position="24"/>
        <end position="317"/>
    </location>
</feature>
<dbReference type="OrthoDB" id="79687at2759"/>
<dbReference type="AlphaFoldDB" id="A0A210PLJ4"/>
<dbReference type="GO" id="GO:0004672">
    <property type="term" value="F:protein kinase activity"/>
    <property type="evidence" value="ECO:0007669"/>
    <property type="project" value="InterPro"/>
</dbReference>
<dbReference type="SUPFAM" id="SSF56112">
    <property type="entry name" value="Protein kinase-like (PK-like)"/>
    <property type="match status" value="1"/>
</dbReference>
<dbReference type="PROSITE" id="PS50011">
    <property type="entry name" value="PROTEIN_KINASE_DOM"/>
    <property type="match status" value="1"/>
</dbReference>
<dbReference type="FunFam" id="3.30.200.20:FF:000179">
    <property type="entry name" value="SCY1 like pseudokinase 2"/>
    <property type="match status" value="1"/>
</dbReference>